<protein>
    <submittedName>
        <fullName evidence="1 2">Uncharacterized protein</fullName>
    </submittedName>
</protein>
<dbReference type="EMBL" id="ATLV01016114">
    <property type="status" value="NOT_ANNOTATED_CDS"/>
    <property type="molecule type" value="Genomic_DNA"/>
</dbReference>
<keyword evidence="3" id="KW-1185">Reference proteome</keyword>
<gene>
    <name evidence="1" type="ORF">ZHAS_00008525</name>
</gene>
<dbReference type="STRING" id="74873.A0A084VSN2"/>
<dbReference type="OrthoDB" id="1562946at2759"/>
<dbReference type="AlphaFoldDB" id="A0A084VSN2"/>
<dbReference type="Proteomes" id="UP000030765">
    <property type="component" value="Unassembled WGS sequence"/>
</dbReference>
<dbReference type="VEuPathDB" id="VectorBase:ASIC008525"/>
<reference evidence="1 3" key="1">
    <citation type="journal article" date="2014" name="BMC Genomics">
        <title>Genome sequence of Anopheles sinensis provides insight into genetics basis of mosquito competence for malaria parasites.</title>
        <authorList>
            <person name="Zhou D."/>
            <person name="Zhang D."/>
            <person name="Ding G."/>
            <person name="Shi L."/>
            <person name="Hou Q."/>
            <person name="Ye Y."/>
            <person name="Xu Y."/>
            <person name="Zhou H."/>
            <person name="Xiong C."/>
            <person name="Li S."/>
            <person name="Yu J."/>
            <person name="Hong S."/>
            <person name="Yu X."/>
            <person name="Zou P."/>
            <person name="Chen C."/>
            <person name="Chang X."/>
            <person name="Wang W."/>
            <person name="Lv Y."/>
            <person name="Sun Y."/>
            <person name="Ma L."/>
            <person name="Shen B."/>
            <person name="Zhu C."/>
        </authorList>
    </citation>
    <scope>NUCLEOTIDE SEQUENCE [LARGE SCALE GENOMIC DNA]</scope>
</reference>
<proteinExistence type="predicted"/>
<evidence type="ECO:0000313" key="3">
    <source>
        <dbReference type="Proteomes" id="UP000030765"/>
    </source>
</evidence>
<organism evidence="1">
    <name type="scientific">Anopheles sinensis</name>
    <name type="common">Mosquito</name>
    <dbReference type="NCBI Taxonomy" id="74873"/>
    <lineage>
        <taxon>Eukaryota</taxon>
        <taxon>Metazoa</taxon>
        <taxon>Ecdysozoa</taxon>
        <taxon>Arthropoda</taxon>
        <taxon>Hexapoda</taxon>
        <taxon>Insecta</taxon>
        <taxon>Pterygota</taxon>
        <taxon>Neoptera</taxon>
        <taxon>Endopterygota</taxon>
        <taxon>Diptera</taxon>
        <taxon>Nematocera</taxon>
        <taxon>Culicoidea</taxon>
        <taxon>Culicidae</taxon>
        <taxon>Anophelinae</taxon>
        <taxon>Anopheles</taxon>
    </lineage>
</organism>
<dbReference type="EnsemblMetazoa" id="ASIC008525-RA">
    <property type="protein sequence ID" value="ASIC008525-PA"/>
    <property type="gene ID" value="ASIC008525"/>
</dbReference>
<reference evidence="2" key="2">
    <citation type="submission" date="2020-05" db="UniProtKB">
        <authorList>
            <consortium name="EnsemblMetazoa"/>
        </authorList>
    </citation>
    <scope>IDENTIFICATION</scope>
</reference>
<name>A0A084VSN2_ANOSI</name>
<dbReference type="SUPFAM" id="SSF50729">
    <property type="entry name" value="PH domain-like"/>
    <property type="match status" value="1"/>
</dbReference>
<evidence type="ECO:0000313" key="2">
    <source>
        <dbReference type="EnsemblMetazoa" id="ASIC008525-PA"/>
    </source>
</evidence>
<evidence type="ECO:0000313" key="1">
    <source>
        <dbReference type="EMBL" id="KFB40976.1"/>
    </source>
</evidence>
<dbReference type="EMBL" id="ATLV01016115">
    <property type="status" value="NOT_ANNOTATED_CDS"/>
    <property type="molecule type" value="Genomic_DNA"/>
</dbReference>
<sequence length="66" mass="7351">MMMMLLNGSGGGTLSSATYRLTTQSLSYAKAKGKRPICDIPLAEILAVERLNERSFKMQNIFQPRN</sequence>
<dbReference type="EMBL" id="KE525057">
    <property type="protein sequence ID" value="KFB40976.1"/>
    <property type="molecule type" value="Genomic_DNA"/>
</dbReference>
<accession>A0A084VSN2</accession>